<dbReference type="STRING" id="531814.SAMN04487944_102117"/>
<gene>
    <name evidence="2" type="ORF">SAMN04487944_102117</name>
</gene>
<dbReference type="InterPro" id="IPR052018">
    <property type="entry name" value="PHP_domain"/>
</dbReference>
<organism evidence="2 3">
    <name type="scientific">Gracilibacillus ureilyticus</name>
    <dbReference type="NCBI Taxonomy" id="531814"/>
    <lineage>
        <taxon>Bacteria</taxon>
        <taxon>Bacillati</taxon>
        <taxon>Bacillota</taxon>
        <taxon>Bacilli</taxon>
        <taxon>Bacillales</taxon>
        <taxon>Bacillaceae</taxon>
        <taxon>Gracilibacillus</taxon>
    </lineage>
</organism>
<evidence type="ECO:0000313" key="3">
    <source>
        <dbReference type="Proteomes" id="UP000199687"/>
    </source>
</evidence>
<evidence type="ECO:0000313" key="2">
    <source>
        <dbReference type="EMBL" id="SER26174.1"/>
    </source>
</evidence>
<dbReference type="InterPro" id="IPR004013">
    <property type="entry name" value="PHP_dom"/>
</dbReference>
<dbReference type="EMBL" id="FOGL01000002">
    <property type="protein sequence ID" value="SER26174.1"/>
    <property type="molecule type" value="Genomic_DNA"/>
</dbReference>
<sequence>MKADLHLHSRYSDGSHTVEEVLKQASNAGLTHVSFVDHDTVAGWQEIEVMANKYCIQAIPGIEISAYDFERGRKVHILGYDFQKEAPHIKKLCQPLLDRRQENSLWQIEQIQSLGYSLDTDLIAYVAKPSSTIYKQHIMGQLTEENYSSQTYKELYRQLFKGDGVAARDIKYVDAFDAVRAIKADGGIPVVAHPGQLDSYELIPELVETGLAGIEKIHPDHTKEDHRKVGELAERFHLIQTGGTDFHGAYGIDISPGDLVSPSIPVFMKG</sequence>
<evidence type="ECO:0000259" key="1">
    <source>
        <dbReference type="SMART" id="SM00481"/>
    </source>
</evidence>
<dbReference type="OrthoDB" id="9804333at2"/>
<dbReference type="InterPro" id="IPR016195">
    <property type="entry name" value="Pol/histidinol_Pase-like"/>
</dbReference>
<dbReference type="Proteomes" id="UP000199687">
    <property type="component" value="Unassembled WGS sequence"/>
</dbReference>
<proteinExistence type="predicted"/>
<keyword evidence="3" id="KW-1185">Reference proteome</keyword>
<dbReference type="PANTHER" id="PTHR42924:SF3">
    <property type="entry name" value="POLYMERASE_HISTIDINOL PHOSPHATASE N-TERMINAL DOMAIN-CONTAINING PROTEIN"/>
    <property type="match status" value="1"/>
</dbReference>
<dbReference type="SUPFAM" id="SSF89550">
    <property type="entry name" value="PHP domain-like"/>
    <property type="match status" value="1"/>
</dbReference>
<name>A0A1H9MR37_9BACI</name>
<dbReference type="SMART" id="SM00481">
    <property type="entry name" value="POLIIIAc"/>
    <property type="match status" value="1"/>
</dbReference>
<reference evidence="2 3" key="1">
    <citation type="submission" date="2016-10" db="EMBL/GenBank/DDBJ databases">
        <authorList>
            <person name="de Groot N.N."/>
        </authorList>
    </citation>
    <scope>NUCLEOTIDE SEQUENCE [LARGE SCALE GENOMIC DNA]</scope>
    <source>
        <strain evidence="2 3">CGMCC 1.7727</strain>
    </source>
</reference>
<accession>A0A1H9MR37</accession>
<protein>
    <recommendedName>
        <fullName evidence="1">Polymerase/histidinol phosphatase N-terminal domain-containing protein</fullName>
    </recommendedName>
</protein>
<dbReference type="GO" id="GO:0004534">
    <property type="term" value="F:5'-3' RNA exonuclease activity"/>
    <property type="evidence" value="ECO:0007669"/>
    <property type="project" value="TreeGrafter"/>
</dbReference>
<dbReference type="Gene3D" id="3.20.20.140">
    <property type="entry name" value="Metal-dependent hydrolases"/>
    <property type="match status" value="1"/>
</dbReference>
<dbReference type="RefSeq" id="WP_089739119.1">
    <property type="nucleotide sequence ID" value="NZ_FOGL01000002.1"/>
</dbReference>
<dbReference type="InterPro" id="IPR003141">
    <property type="entry name" value="Pol/His_phosphatase_N"/>
</dbReference>
<dbReference type="Pfam" id="PF02811">
    <property type="entry name" value="PHP"/>
    <property type="match status" value="1"/>
</dbReference>
<dbReference type="GO" id="GO:0035312">
    <property type="term" value="F:5'-3' DNA exonuclease activity"/>
    <property type="evidence" value="ECO:0007669"/>
    <property type="project" value="TreeGrafter"/>
</dbReference>
<dbReference type="CDD" id="cd07438">
    <property type="entry name" value="PHP_HisPPase_AMP"/>
    <property type="match status" value="1"/>
</dbReference>
<dbReference type="Gene3D" id="1.10.150.650">
    <property type="match status" value="1"/>
</dbReference>
<dbReference type="AlphaFoldDB" id="A0A1H9MR37"/>
<feature type="domain" description="Polymerase/histidinol phosphatase N-terminal" evidence="1">
    <location>
        <begin position="3"/>
        <end position="68"/>
    </location>
</feature>
<dbReference type="PANTHER" id="PTHR42924">
    <property type="entry name" value="EXONUCLEASE"/>
    <property type="match status" value="1"/>
</dbReference>